<evidence type="ECO:0000256" key="2">
    <source>
        <dbReference type="SAM" id="SignalP"/>
    </source>
</evidence>
<protein>
    <submittedName>
        <fullName evidence="3">Uncharacterized protein</fullName>
    </submittedName>
</protein>
<comment type="caution">
    <text evidence="3">The sequence shown here is derived from an EMBL/GenBank/DDBJ whole genome shotgun (WGS) entry which is preliminary data.</text>
</comment>
<feature type="compositionally biased region" description="Basic and acidic residues" evidence="1">
    <location>
        <begin position="66"/>
        <end position="88"/>
    </location>
</feature>
<accession>A0AAV9HRF9</accession>
<evidence type="ECO:0000313" key="4">
    <source>
        <dbReference type="Proteomes" id="UP001321749"/>
    </source>
</evidence>
<keyword evidence="4" id="KW-1185">Reference proteome</keyword>
<feature type="signal peptide" evidence="2">
    <location>
        <begin position="1"/>
        <end position="19"/>
    </location>
</feature>
<gene>
    <name evidence="3" type="ORF">QBC42DRAFT_201449</name>
</gene>
<keyword evidence="2" id="KW-0732">Signal</keyword>
<evidence type="ECO:0000256" key="1">
    <source>
        <dbReference type="SAM" id="MobiDB-lite"/>
    </source>
</evidence>
<dbReference type="EMBL" id="MU864973">
    <property type="protein sequence ID" value="KAK4462399.1"/>
    <property type="molecule type" value="Genomic_DNA"/>
</dbReference>
<feature type="chain" id="PRO_5043990048" evidence="2">
    <location>
        <begin position="20"/>
        <end position="164"/>
    </location>
</feature>
<organism evidence="3 4">
    <name type="scientific">Cladorrhinum samala</name>
    <dbReference type="NCBI Taxonomy" id="585594"/>
    <lineage>
        <taxon>Eukaryota</taxon>
        <taxon>Fungi</taxon>
        <taxon>Dikarya</taxon>
        <taxon>Ascomycota</taxon>
        <taxon>Pezizomycotina</taxon>
        <taxon>Sordariomycetes</taxon>
        <taxon>Sordariomycetidae</taxon>
        <taxon>Sordariales</taxon>
        <taxon>Podosporaceae</taxon>
        <taxon>Cladorrhinum</taxon>
    </lineage>
</organism>
<dbReference type="AlphaFoldDB" id="A0AAV9HRF9"/>
<reference evidence="3" key="2">
    <citation type="submission" date="2023-06" db="EMBL/GenBank/DDBJ databases">
        <authorList>
            <consortium name="Lawrence Berkeley National Laboratory"/>
            <person name="Mondo S.J."/>
            <person name="Hensen N."/>
            <person name="Bonometti L."/>
            <person name="Westerberg I."/>
            <person name="Brannstrom I.O."/>
            <person name="Guillou S."/>
            <person name="Cros-Aarteil S."/>
            <person name="Calhoun S."/>
            <person name="Haridas S."/>
            <person name="Kuo A."/>
            <person name="Pangilinan J."/>
            <person name="Riley R."/>
            <person name="Labutti K."/>
            <person name="Andreopoulos B."/>
            <person name="Lipzen A."/>
            <person name="Chen C."/>
            <person name="Yanf M."/>
            <person name="Daum C."/>
            <person name="Ng V."/>
            <person name="Clum A."/>
            <person name="Steindorff A."/>
            <person name="Ohm R."/>
            <person name="Martin F."/>
            <person name="Silar P."/>
            <person name="Natvig D."/>
            <person name="Lalanne C."/>
            <person name="Gautier V."/>
            <person name="Ament-Velasquez S.L."/>
            <person name="Kruys A."/>
            <person name="Hutchinson M.I."/>
            <person name="Powell A.J."/>
            <person name="Barry K."/>
            <person name="Miller A.N."/>
            <person name="Grigoriev I.V."/>
            <person name="Debuchy R."/>
            <person name="Gladieux P."/>
            <person name="Thoren M.H."/>
            <person name="Johannesson H."/>
        </authorList>
    </citation>
    <scope>NUCLEOTIDE SEQUENCE</scope>
    <source>
        <strain evidence="3">PSN324</strain>
    </source>
</reference>
<reference evidence="3" key="1">
    <citation type="journal article" date="2023" name="Mol. Phylogenet. Evol.">
        <title>Genome-scale phylogeny and comparative genomics of the fungal order Sordariales.</title>
        <authorList>
            <person name="Hensen N."/>
            <person name="Bonometti L."/>
            <person name="Westerberg I."/>
            <person name="Brannstrom I.O."/>
            <person name="Guillou S."/>
            <person name="Cros-Aarteil S."/>
            <person name="Calhoun S."/>
            <person name="Haridas S."/>
            <person name="Kuo A."/>
            <person name="Mondo S."/>
            <person name="Pangilinan J."/>
            <person name="Riley R."/>
            <person name="LaButti K."/>
            <person name="Andreopoulos B."/>
            <person name="Lipzen A."/>
            <person name="Chen C."/>
            <person name="Yan M."/>
            <person name="Daum C."/>
            <person name="Ng V."/>
            <person name="Clum A."/>
            <person name="Steindorff A."/>
            <person name="Ohm R.A."/>
            <person name="Martin F."/>
            <person name="Silar P."/>
            <person name="Natvig D.O."/>
            <person name="Lalanne C."/>
            <person name="Gautier V."/>
            <person name="Ament-Velasquez S.L."/>
            <person name="Kruys A."/>
            <person name="Hutchinson M.I."/>
            <person name="Powell A.J."/>
            <person name="Barry K."/>
            <person name="Miller A.N."/>
            <person name="Grigoriev I.V."/>
            <person name="Debuchy R."/>
            <person name="Gladieux P."/>
            <person name="Hiltunen Thoren M."/>
            <person name="Johannesson H."/>
        </authorList>
    </citation>
    <scope>NUCLEOTIDE SEQUENCE</scope>
    <source>
        <strain evidence="3">PSN324</strain>
    </source>
</reference>
<evidence type="ECO:0000313" key="3">
    <source>
        <dbReference type="EMBL" id="KAK4462399.1"/>
    </source>
</evidence>
<proteinExistence type="predicted"/>
<feature type="region of interest" description="Disordered" evidence="1">
    <location>
        <begin position="43"/>
        <end position="110"/>
    </location>
</feature>
<dbReference type="Proteomes" id="UP001321749">
    <property type="component" value="Unassembled WGS sequence"/>
</dbReference>
<sequence>MKAFTYAALLMGVLTTALGQTLGPSPTESVGCVPHNDHWDCEGPRVTTGVTSATDPALTNAPTTTAHHDDDHGHDHGEDDDDHDHTHTDAAGTGSIKPSPTESYGCEPHGDHWHCEGHVTASATGSATSNPAAAATETSSSTAGAAQATGLGIAGLVAVIAMAM</sequence>
<name>A0AAV9HRF9_9PEZI</name>